<evidence type="ECO:0000256" key="5">
    <source>
        <dbReference type="ARBA" id="ARBA00023242"/>
    </source>
</evidence>
<accession>A0AAD4R5V7</accession>
<dbReference type="GO" id="GO:0006357">
    <property type="term" value="P:regulation of transcription by RNA polymerase II"/>
    <property type="evidence" value="ECO:0007669"/>
    <property type="project" value="TreeGrafter"/>
</dbReference>
<keyword evidence="3 6" id="KW-0238">DNA-binding</keyword>
<evidence type="ECO:0000256" key="1">
    <source>
        <dbReference type="ARBA" id="ARBA00004123"/>
    </source>
</evidence>
<name>A0AAD4R5V7_9BILA</name>
<dbReference type="InterPro" id="IPR007889">
    <property type="entry name" value="HTH_Psq"/>
</dbReference>
<protein>
    <submittedName>
        <fullName evidence="9">Helix-turn-helix, psq domain-containing protein</fullName>
    </submittedName>
</protein>
<reference evidence="9" key="1">
    <citation type="submission" date="2022-01" db="EMBL/GenBank/DDBJ databases">
        <title>Genome Sequence Resource for Two Populations of Ditylenchus destructor, the Migratory Endoparasitic Phytonematode.</title>
        <authorList>
            <person name="Zhang H."/>
            <person name="Lin R."/>
            <person name="Xie B."/>
        </authorList>
    </citation>
    <scope>NUCLEOTIDE SEQUENCE</scope>
    <source>
        <strain evidence="9">BazhouSP</strain>
    </source>
</reference>
<dbReference type="EMBL" id="JAKKPZ010000002">
    <property type="protein sequence ID" value="KAI1725596.1"/>
    <property type="molecule type" value="Genomic_DNA"/>
</dbReference>
<feature type="compositionally biased region" description="Low complexity" evidence="7">
    <location>
        <begin position="136"/>
        <end position="151"/>
    </location>
</feature>
<sequence length="782" mass="85884">MPPDLSSSPLKSRAVCDVRCFAERKVYMKELQKWSRSTLLLVGLEHATQRFAGANYWDAFDKSIKVSISRSEDFDIKGKDSKCSWCGGDRLGGSTTDQEALNSKPLELARNRSVCHTLINSATAMGLEYPPMTPDSSASTSSSVGTSTTGARAMCERSTSESPLSLCSTNSCHSARKEKMPSIMDRMFPGRNAHSHITDSINSDVNSSSGGAEDDYQCRMMALMRLFPGMPMLHNPALFTMPDPWSGSSAIFPPTLSRSQMESSIHATLQDKYEENSMMQKLSQWQTQLMAMNLFSNQLFGTPSHELPSGSLSSIDSKFAPEAVCRHTSSSVSRENVIEDDEDKPLDLSCTTGSAVNGNVNHIDDLDCTMRKKSSLENKMTNGLPESVDGEIKAKKKWSLQKSLPYLNHRALFLHEKNAIDDSLSTKLQLIGTKRNYSQADLDAAVLDIRMGRLGTRRASVVYGIPRSTLRNKIYKLEAAEDNGDGSSKRRRLTAYALRKKERANNYRKGNRMPSLTSDLNSNSQLNPIPFGSTALNIIADCERETDLNSPNDAESEMPPMKRSRSSAKLSSATLNDLANAAASLPTLNNFSEMLRQYVDGVEKVESRHGAEGTSVTPPTEHNSGDETGGTDSLNGNNAKRVRPKRGQYRKYDKGALEKAVAAVRSGQMSVHRAGSFYGVPHSTLEYKVKERNLLRHKNKRAKANAMETELAATSLNNNAAILRQNSRETIDSVVSLMVESLADGDNDDGKNGIDVSEAAVIGVAPFKRKSPNQLSDQQQEI</sequence>
<evidence type="ECO:0000256" key="2">
    <source>
        <dbReference type="ARBA" id="ARBA00023015"/>
    </source>
</evidence>
<dbReference type="GO" id="GO:0003677">
    <property type="term" value="F:DNA binding"/>
    <property type="evidence" value="ECO:0007669"/>
    <property type="project" value="UniProtKB-UniRule"/>
</dbReference>
<dbReference type="Proteomes" id="UP001201812">
    <property type="component" value="Unassembled WGS sequence"/>
</dbReference>
<feature type="region of interest" description="Disordered" evidence="7">
    <location>
        <begin position="605"/>
        <end position="648"/>
    </location>
</feature>
<feature type="DNA-binding region" description="H-T-H motif" evidence="6">
    <location>
        <begin position="671"/>
        <end position="691"/>
    </location>
</feature>
<keyword evidence="10" id="KW-1185">Reference proteome</keyword>
<keyword evidence="2" id="KW-0805">Transcription regulation</keyword>
<dbReference type="GO" id="GO:0005634">
    <property type="term" value="C:nucleus"/>
    <property type="evidence" value="ECO:0007669"/>
    <property type="project" value="UniProtKB-SubCell"/>
</dbReference>
<evidence type="ECO:0000256" key="6">
    <source>
        <dbReference type="PROSITE-ProRule" id="PRU00320"/>
    </source>
</evidence>
<evidence type="ECO:0000313" key="10">
    <source>
        <dbReference type="Proteomes" id="UP001201812"/>
    </source>
</evidence>
<evidence type="ECO:0000256" key="7">
    <source>
        <dbReference type="SAM" id="MobiDB-lite"/>
    </source>
</evidence>
<dbReference type="Gene3D" id="1.10.10.60">
    <property type="entry name" value="Homeodomain-like"/>
    <property type="match status" value="2"/>
</dbReference>
<evidence type="ECO:0000256" key="3">
    <source>
        <dbReference type="ARBA" id="ARBA00023125"/>
    </source>
</evidence>
<feature type="region of interest" description="Disordered" evidence="7">
    <location>
        <begin position="131"/>
        <end position="157"/>
    </location>
</feature>
<dbReference type="FunFam" id="1.10.10.60:FF:000019">
    <property type="entry name" value="Ligand-dependent corepressor isoform 1"/>
    <property type="match status" value="1"/>
</dbReference>
<keyword evidence="4" id="KW-0804">Transcription</keyword>
<organism evidence="9 10">
    <name type="scientific">Ditylenchus destructor</name>
    <dbReference type="NCBI Taxonomy" id="166010"/>
    <lineage>
        <taxon>Eukaryota</taxon>
        <taxon>Metazoa</taxon>
        <taxon>Ecdysozoa</taxon>
        <taxon>Nematoda</taxon>
        <taxon>Chromadorea</taxon>
        <taxon>Rhabditida</taxon>
        <taxon>Tylenchina</taxon>
        <taxon>Tylenchomorpha</taxon>
        <taxon>Sphaerularioidea</taxon>
        <taxon>Anguinidae</taxon>
        <taxon>Anguininae</taxon>
        <taxon>Ditylenchus</taxon>
    </lineage>
</organism>
<dbReference type="PANTHER" id="PTHR21545:SF13">
    <property type="entry name" value="ECDYSONE-INDUCED PROTEIN 93F, ISOFORM C"/>
    <property type="match status" value="1"/>
</dbReference>
<feature type="domain" description="HTH psq-type" evidence="8">
    <location>
        <begin position="643"/>
        <end position="695"/>
    </location>
</feature>
<dbReference type="SUPFAM" id="SSF46689">
    <property type="entry name" value="Homeodomain-like"/>
    <property type="match status" value="2"/>
</dbReference>
<gene>
    <name evidence="9" type="ORF">DdX_02258</name>
</gene>
<comment type="subcellular location">
    <subcellularLocation>
        <location evidence="1 6">Nucleus</location>
    </subcellularLocation>
</comment>
<dbReference type="PROSITE" id="PS50960">
    <property type="entry name" value="HTH_PSQ"/>
    <property type="match status" value="1"/>
</dbReference>
<evidence type="ECO:0000259" key="8">
    <source>
        <dbReference type="PROSITE" id="PS50960"/>
    </source>
</evidence>
<dbReference type="PANTHER" id="PTHR21545">
    <property type="entry name" value="TRANSCRIPTION FACTOR MLR1/2"/>
    <property type="match status" value="1"/>
</dbReference>
<comment type="caution">
    <text evidence="9">The sequence shown here is derived from an EMBL/GenBank/DDBJ whole genome shotgun (WGS) entry which is preliminary data.</text>
</comment>
<evidence type="ECO:0000256" key="4">
    <source>
        <dbReference type="ARBA" id="ARBA00023163"/>
    </source>
</evidence>
<dbReference type="Pfam" id="PF05225">
    <property type="entry name" value="HTH_psq"/>
    <property type="match status" value="2"/>
</dbReference>
<dbReference type="InterPro" id="IPR009057">
    <property type="entry name" value="Homeodomain-like_sf"/>
</dbReference>
<proteinExistence type="predicted"/>
<dbReference type="AlphaFoldDB" id="A0AAD4R5V7"/>
<keyword evidence="5 6" id="KW-0539">Nucleus</keyword>
<evidence type="ECO:0000313" key="9">
    <source>
        <dbReference type="EMBL" id="KAI1725596.1"/>
    </source>
</evidence>